<dbReference type="EMBL" id="DVFZ01000086">
    <property type="protein sequence ID" value="HIQ83174.1"/>
    <property type="molecule type" value="Genomic_DNA"/>
</dbReference>
<dbReference type="InterPro" id="IPR041966">
    <property type="entry name" value="LOTUS-like"/>
</dbReference>
<dbReference type="InterPro" id="IPR021139">
    <property type="entry name" value="NYN"/>
</dbReference>
<dbReference type="Pfam" id="PF01936">
    <property type="entry name" value="NYN"/>
    <property type="match status" value="1"/>
</dbReference>
<evidence type="ECO:0000313" key="2">
    <source>
        <dbReference type="EMBL" id="HIQ83174.1"/>
    </source>
</evidence>
<evidence type="ECO:0000313" key="3">
    <source>
        <dbReference type="Proteomes" id="UP000824260"/>
    </source>
</evidence>
<dbReference type="CDD" id="cd11297">
    <property type="entry name" value="PIN_LabA-like_N_1"/>
    <property type="match status" value="1"/>
</dbReference>
<protein>
    <submittedName>
        <fullName evidence="2">NYN domain-containing protein</fullName>
    </submittedName>
</protein>
<evidence type="ECO:0000259" key="1">
    <source>
        <dbReference type="PROSITE" id="PS51644"/>
    </source>
</evidence>
<comment type="caution">
    <text evidence="2">The sequence shown here is derived from an EMBL/GenBank/DDBJ whole genome shotgun (WGS) entry which is preliminary data.</text>
</comment>
<reference evidence="2" key="1">
    <citation type="submission" date="2020-10" db="EMBL/GenBank/DDBJ databases">
        <authorList>
            <person name="Gilroy R."/>
        </authorList>
    </citation>
    <scope>NUCLEOTIDE SEQUENCE</scope>
    <source>
        <strain evidence="2">ChiSjej6B24-2974</strain>
    </source>
</reference>
<dbReference type="CDD" id="cd10146">
    <property type="entry name" value="LabA_like_C"/>
    <property type="match status" value="1"/>
</dbReference>
<dbReference type="Pfam" id="PF12872">
    <property type="entry name" value="OST-HTH"/>
    <property type="match status" value="2"/>
</dbReference>
<dbReference type="PROSITE" id="PS51644">
    <property type="entry name" value="HTH_OST"/>
    <property type="match status" value="1"/>
</dbReference>
<sequence length="328" mass="37006">MGKSNFAVFVDLENVGAKESMLRYIIEKVKIRGDILLGKVYGYTDRYSDLKQCLLSNTFSVVPSLRYGKCQKNNLDIQLVIDAMEVAYVNSLIDSFCIVSGDSDYQPLVAKLKSMGKHVLGISRSEAASEIFINACNEFIFLENVAVKRPVVKKGRAKENNVGDGDVNELITQVVTILEDQDEEQMYASELKDTLTRLRPDFSERNYGCATFGKLMSMMADKAPKLHVWTEQSSLMVGLSSADTQQNPKLDKTNWLPAFTQALERFKNDGFDRVNPSILKATIQADYPDFDEKQIGFKRFSDVMKALEKQKLLVVEMDEAHTMLLKIC</sequence>
<feature type="domain" description="HTH OST-type" evidence="1">
    <location>
        <begin position="166"/>
        <end position="241"/>
    </location>
</feature>
<dbReference type="PANTHER" id="PTHR35811">
    <property type="entry name" value="SLR1870 PROTEIN"/>
    <property type="match status" value="1"/>
</dbReference>
<reference evidence="2" key="2">
    <citation type="journal article" date="2021" name="PeerJ">
        <title>Extensive microbial diversity within the chicken gut microbiome revealed by metagenomics and culture.</title>
        <authorList>
            <person name="Gilroy R."/>
            <person name="Ravi A."/>
            <person name="Getino M."/>
            <person name="Pursley I."/>
            <person name="Horton D.L."/>
            <person name="Alikhan N.F."/>
            <person name="Baker D."/>
            <person name="Gharbi K."/>
            <person name="Hall N."/>
            <person name="Watson M."/>
            <person name="Adriaenssens E.M."/>
            <person name="Foster-Nyarko E."/>
            <person name="Jarju S."/>
            <person name="Secka A."/>
            <person name="Antonio M."/>
            <person name="Oren A."/>
            <person name="Chaudhuri R.R."/>
            <person name="La Ragione R."/>
            <person name="Hildebrand F."/>
            <person name="Pallen M.J."/>
        </authorList>
    </citation>
    <scope>NUCLEOTIDE SEQUENCE</scope>
    <source>
        <strain evidence="2">ChiSjej6B24-2974</strain>
    </source>
</reference>
<dbReference type="Gene3D" id="3.40.50.1010">
    <property type="entry name" value="5'-nuclease"/>
    <property type="match status" value="1"/>
</dbReference>
<gene>
    <name evidence="2" type="ORF">IAA52_08730</name>
</gene>
<organism evidence="2 3">
    <name type="scientific">Candidatus Pullichristensenella stercorigallinarum</name>
    <dbReference type="NCBI Taxonomy" id="2840909"/>
    <lineage>
        <taxon>Bacteria</taxon>
        <taxon>Bacillati</taxon>
        <taxon>Bacillota</taxon>
        <taxon>Clostridia</taxon>
        <taxon>Candidatus Pullichristensenella</taxon>
    </lineage>
</organism>
<dbReference type="PANTHER" id="PTHR35811:SF1">
    <property type="entry name" value="HTH OST-TYPE DOMAIN-CONTAINING PROTEIN"/>
    <property type="match status" value="1"/>
</dbReference>
<accession>A0A9D0ZPP4</accession>
<dbReference type="GO" id="GO:0004540">
    <property type="term" value="F:RNA nuclease activity"/>
    <property type="evidence" value="ECO:0007669"/>
    <property type="project" value="InterPro"/>
</dbReference>
<dbReference type="Proteomes" id="UP000824260">
    <property type="component" value="Unassembled WGS sequence"/>
</dbReference>
<name>A0A9D0ZPP4_9FIRM</name>
<dbReference type="Gene3D" id="3.30.420.610">
    <property type="entry name" value="LOTUS domain-like"/>
    <property type="match status" value="1"/>
</dbReference>
<proteinExistence type="predicted"/>
<dbReference type="InterPro" id="IPR025605">
    <property type="entry name" value="OST-HTH/LOTUS_dom"/>
</dbReference>
<dbReference type="AlphaFoldDB" id="A0A9D0ZPP4"/>